<keyword evidence="2" id="KW-0812">Transmembrane</keyword>
<dbReference type="Ensembl" id="ENSZLMT00000000252.1">
    <property type="protein sequence ID" value="ENSZLMP00000000233.1"/>
    <property type="gene ID" value="ENSZLMG00000000215.1"/>
</dbReference>
<dbReference type="Gene3D" id="2.60.40.10">
    <property type="entry name" value="Immunoglobulins"/>
    <property type="match status" value="1"/>
</dbReference>
<organism evidence="3 4">
    <name type="scientific">Zosterops lateralis melanops</name>
    <dbReference type="NCBI Taxonomy" id="1220523"/>
    <lineage>
        <taxon>Eukaryota</taxon>
        <taxon>Metazoa</taxon>
        <taxon>Chordata</taxon>
        <taxon>Craniata</taxon>
        <taxon>Vertebrata</taxon>
        <taxon>Euteleostomi</taxon>
        <taxon>Archelosauria</taxon>
        <taxon>Archosauria</taxon>
        <taxon>Dinosauria</taxon>
        <taxon>Saurischia</taxon>
        <taxon>Theropoda</taxon>
        <taxon>Coelurosauria</taxon>
        <taxon>Aves</taxon>
        <taxon>Neognathae</taxon>
        <taxon>Neoaves</taxon>
        <taxon>Telluraves</taxon>
        <taxon>Australaves</taxon>
        <taxon>Passeriformes</taxon>
        <taxon>Sylvioidea</taxon>
        <taxon>Zosteropidae</taxon>
        <taxon>Zosterops</taxon>
    </lineage>
</organism>
<name>A0A8D2NKV1_ZOSLA</name>
<evidence type="ECO:0000313" key="3">
    <source>
        <dbReference type="Ensembl" id="ENSZLMP00000000233.1"/>
    </source>
</evidence>
<dbReference type="Proteomes" id="UP000694401">
    <property type="component" value="Unassembled WGS sequence"/>
</dbReference>
<reference evidence="3" key="2">
    <citation type="submission" date="2025-09" db="UniProtKB">
        <authorList>
            <consortium name="Ensembl"/>
        </authorList>
    </citation>
    <scope>IDENTIFICATION</scope>
</reference>
<evidence type="ECO:0000256" key="2">
    <source>
        <dbReference type="SAM" id="Phobius"/>
    </source>
</evidence>
<dbReference type="InterPro" id="IPR013783">
    <property type="entry name" value="Ig-like_fold"/>
</dbReference>
<accession>A0A8D2NKV1</accession>
<dbReference type="InterPro" id="IPR050199">
    <property type="entry name" value="IgHV"/>
</dbReference>
<protein>
    <recommendedName>
        <fullName evidence="5">Immunoglobulin V-set domain-containing protein</fullName>
    </recommendedName>
</protein>
<evidence type="ECO:0000313" key="4">
    <source>
        <dbReference type="Proteomes" id="UP000694401"/>
    </source>
</evidence>
<dbReference type="SUPFAM" id="SSF48726">
    <property type="entry name" value="Immunoglobulin"/>
    <property type="match status" value="1"/>
</dbReference>
<proteinExistence type="predicted"/>
<evidence type="ECO:0000256" key="1">
    <source>
        <dbReference type="SAM" id="MobiDB-lite"/>
    </source>
</evidence>
<sequence length="230" mass="25429">FQPLPRPLLHPHHSRLSNFEPGSAAEKSQGPPGGWRFPPVSIRVMDSWRWLNIQTKYKEIIILSYIIIIIIIYYYFTWYAPSVKGHFTISRDNGQSSVTLTMNNLQDEDSSSYFCAKGIYSSVPTAQTLPPNLSPWPSSWPFAPDLPRLIPAPISAPNVTALVMHMLVMMTVAVMSLPPSGCPQVSPQPRPFPQTSAPGPALDPFPQSCTGSAPMLPLGHTWCSCSPKFP</sequence>
<keyword evidence="2" id="KW-1133">Transmembrane helix</keyword>
<feature type="region of interest" description="Disordered" evidence="1">
    <location>
        <begin position="183"/>
        <end position="202"/>
    </location>
</feature>
<keyword evidence="4" id="KW-1185">Reference proteome</keyword>
<dbReference type="AlphaFoldDB" id="A0A8D2NKV1"/>
<dbReference type="PANTHER" id="PTHR23266">
    <property type="entry name" value="IMMUNOGLOBULIN HEAVY CHAIN"/>
    <property type="match status" value="1"/>
</dbReference>
<dbReference type="InterPro" id="IPR036179">
    <property type="entry name" value="Ig-like_dom_sf"/>
</dbReference>
<keyword evidence="2" id="KW-0472">Membrane</keyword>
<evidence type="ECO:0008006" key="5">
    <source>
        <dbReference type="Google" id="ProtNLM"/>
    </source>
</evidence>
<reference evidence="3" key="1">
    <citation type="submission" date="2025-08" db="UniProtKB">
        <authorList>
            <consortium name="Ensembl"/>
        </authorList>
    </citation>
    <scope>IDENTIFICATION</scope>
</reference>
<feature type="region of interest" description="Disordered" evidence="1">
    <location>
        <begin position="1"/>
        <end position="34"/>
    </location>
</feature>
<feature type="transmembrane region" description="Helical" evidence="2">
    <location>
        <begin position="57"/>
        <end position="76"/>
    </location>
</feature>